<gene>
    <name evidence="4" type="ORF">EDEG_02599</name>
</gene>
<reference evidence="4 5" key="1">
    <citation type="submission" date="2011-08" db="EMBL/GenBank/DDBJ databases">
        <authorList>
            <person name="Liu Z.J."/>
            <person name="Shi F.L."/>
            <person name="Lu J.Q."/>
            <person name="Li M."/>
            <person name="Wang Z.L."/>
        </authorList>
    </citation>
    <scope>NUCLEOTIDE SEQUENCE [LARGE SCALE GENOMIC DNA]</scope>
    <source>
        <strain evidence="4 5">USNM 41457</strain>
    </source>
</reference>
<evidence type="ECO:0000256" key="2">
    <source>
        <dbReference type="ARBA" id="ARBA00022980"/>
    </source>
</evidence>
<protein>
    <recommendedName>
        <fullName evidence="6">60S ribosomal protein L34</fullName>
    </recommendedName>
</protein>
<name>J9DNR4_EDHAE</name>
<sequence>MTKPTTLPGRQSYITRSNKYVIKKVNGKQRVRKLKKRGKATSCGDCKKTLAGISAKRPAAFKRLKKSKRTVARAYGGVLCGKCVETRIITSFLNQEDVIKSKLKGEAN</sequence>
<keyword evidence="3" id="KW-0687">Ribonucleoprotein</keyword>
<evidence type="ECO:0000256" key="3">
    <source>
        <dbReference type="ARBA" id="ARBA00023274"/>
    </source>
</evidence>
<comment type="caution">
    <text evidence="4">The sequence shown here is derived from an EMBL/GenBank/DDBJ whole genome shotgun (WGS) entry which is preliminary data.</text>
</comment>
<keyword evidence="5" id="KW-1185">Reference proteome</keyword>
<dbReference type="VEuPathDB" id="MicrosporidiaDB:EDEG_02599"/>
<keyword evidence="2" id="KW-0689">Ribosomal protein</keyword>
<evidence type="ECO:0000313" key="5">
    <source>
        <dbReference type="Proteomes" id="UP000003163"/>
    </source>
</evidence>
<dbReference type="GO" id="GO:0003735">
    <property type="term" value="F:structural constituent of ribosome"/>
    <property type="evidence" value="ECO:0007669"/>
    <property type="project" value="InterPro"/>
</dbReference>
<dbReference type="InterPro" id="IPR038562">
    <property type="entry name" value="Ribosomal_eL34_C_sf"/>
</dbReference>
<proteinExistence type="inferred from homology"/>
<dbReference type="OrthoDB" id="277449at2759"/>
<evidence type="ECO:0000313" key="4">
    <source>
        <dbReference type="EMBL" id="EJW03017.1"/>
    </source>
</evidence>
<dbReference type="EMBL" id="AFBI03000048">
    <property type="protein sequence ID" value="EJW03017.1"/>
    <property type="molecule type" value="Genomic_DNA"/>
</dbReference>
<accession>J9DNR4</accession>
<dbReference type="GO" id="GO:0006412">
    <property type="term" value="P:translation"/>
    <property type="evidence" value="ECO:0007669"/>
    <property type="project" value="InterPro"/>
</dbReference>
<dbReference type="Gene3D" id="6.20.340.10">
    <property type="match status" value="1"/>
</dbReference>
<dbReference type="GO" id="GO:1990904">
    <property type="term" value="C:ribonucleoprotein complex"/>
    <property type="evidence" value="ECO:0007669"/>
    <property type="project" value="UniProtKB-KW"/>
</dbReference>
<dbReference type="OMA" id="WMNWILV"/>
<dbReference type="Pfam" id="PF01199">
    <property type="entry name" value="Ribosomal_L34e"/>
    <property type="match status" value="1"/>
</dbReference>
<comment type="similarity">
    <text evidence="1">Belongs to the eukaryotic ribosomal protein eL34 family.</text>
</comment>
<dbReference type="PANTHER" id="PTHR10759">
    <property type="entry name" value="60S RIBOSOMAL PROTEIN L34"/>
    <property type="match status" value="1"/>
</dbReference>
<evidence type="ECO:0008006" key="6">
    <source>
        <dbReference type="Google" id="ProtNLM"/>
    </source>
</evidence>
<dbReference type="GO" id="GO:0005840">
    <property type="term" value="C:ribosome"/>
    <property type="evidence" value="ECO:0007669"/>
    <property type="project" value="UniProtKB-KW"/>
</dbReference>
<dbReference type="Proteomes" id="UP000003163">
    <property type="component" value="Unassembled WGS sequence"/>
</dbReference>
<evidence type="ECO:0000256" key="1">
    <source>
        <dbReference type="ARBA" id="ARBA00009875"/>
    </source>
</evidence>
<dbReference type="PRINTS" id="PR01250">
    <property type="entry name" value="RIBOSOMALL34"/>
</dbReference>
<dbReference type="InterPro" id="IPR008195">
    <property type="entry name" value="Ribosomal_eL34"/>
</dbReference>
<dbReference type="FunCoup" id="J9DNR4">
    <property type="interactions" value="200"/>
</dbReference>
<dbReference type="AlphaFoldDB" id="J9DNR4"/>
<organism evidence="4 5">
    <name type="scientific">Edhazardia aedis (strain USNM 41457)</name>
    <name type="common">Microsporidian parasite</name>
    <dbReference type="NCBI Taxonomy" id="1003232"/>
    <lineage>
        <taxon>Eukaryota</taxon>
        <taxon>Fungi</taxon>
        <taxon>Fungi incertae sedis</taxon>
        <taxon>Microsporidia</taxon>
        <taxon>Edhazardia</taxon>
    </lineage>
</organism>
<reference evidence="5" key="2">
    <citation type="submission" date="2015-07" db="EMBL/GenBank/DDBJ databases">
        <title>Contrasting host-pathogen interactions and genome evolution in two generalist and specialist microsporidian pathogens of mosquitoes.</title>
        <authorList>
            <consortium name="The Broad Institute Genomics Platform"/>
            <consortium name="The Broad Institute Genome Sequencing Center for Infectious Disease"/>
            <person name="Cuomo C.A."/>
            <person name="Sanscrainte N.D."/>
            <person name="Goldberg J.M."/>
            <person name="Heiman D."/>
            <person name="Young S."/>
            <person name="Zeng Q."/>
            <person name="Becnel J.J."/>
            <person name="Birren B.W."/>
        </authorList>
    </citation>
    <scope>NUCLEOTIDE SEQUENCE [LARGE SCALE GENOMIC DNA]</scope>
    <source>
        <strain evidence="5">USNM 41457</strain>
    </source>
</reference>
<dbReference type="HOGENOM" id="CLU_118652_1_1_1"/>
<dbReference type="STRING" id="1003232.J9DNR4"/>
<dbReference type="InParanoid" id="J9DNR4"/>